<dbReference type="Proteomes" id="UP000291343">
    <property type="component" value="Unassembled WGS sequence"/>
</dbReference>
<dbReference type="STRING" id="195883.A0A482X4B6"/>
<dbReference type="Pfam" id="PF13843">
    <property type="entry name" value="DDE_Tnp_1_7"/>
    <property type="match status" value="1"/>
</dbReference>
<evidence type="ECO:0000313" key="2">
    <source>
        <dbReference type="EMBL" id="RZF40111.1"/>
    </source>
</evidence>
<gene>
    <name evidence="2" type="ORF">LSTR_LSTR002514</name>
</gene>
<dbReference type="InterPro" id="IPR029526">
    <property type="entry name" value="PGBD"/>
</dbReference>
<dbReference type="AlphaFoldDB" id="A0A482X4B6"/>
<reference evidence="2 3" key="1">
    <citation type="journal article" date="2017" name="Gigascience">
        <title>Genome sequence of the small brown planthopper, Laodelphax striatellus.</title>
        <authorList>
            <person name="Zhu J."/>
            <person name="Jiang F."/>
            <person name="Wang X."/>
            <person name="Yang P."/>
            <person name="Bao Y."/>
            <person name="Zhao W."/>
            <person name="Wang W."/>
            <person name="Lu H."/>
            <person name="Wang Q."/>
            <person name="Cui N."/>
            <person name="Li J."/>
            <person name="Chen X."/>
            <person name="Luo L."/>
            <person name="Yu J."/>
            <person name="Kang L."/>
            <person name="Cui F."/>
        </authorList>
    </citation>
    <scope>NUCLEOTIDE SEQUENCE [LARGE SCALE GENOMIC DNA]</scope>
    <source>
        <strain evidence="2">Lst14</strain>
    </source>
</reference>
<evidence type="ECO:0000313" key="3">
    <source>
        <dbReference type="Proteomes" id="UP000291343"/>
    </source>
</evidence>
<protein>
    <recommendedName>
        <fullName evidence="1">PiggyBac transposable element-derived protein domain-containing protein</fullName>
    </recommendedName>
</protein>
<evidence type="ECO:0000259" key="1">
    <source>
        <dbReference type="Pfam" id="PF13843"/>
    </source>
</evidence>
<accession>A0A482X4B6</accession>
<name>A0A482X4B6_LAOST</name>
<keyword evidence="3" id="KW-1185">Reference proteome</keyword>
<dbReference type="InParanoid" id="A0A482X4B6"/>
<feature type="domain" description="PiggyBac transposable element-derived protein" evidence="1">
    <location>
        <begin position="1"/>
        <end position="72"/>
    </location>
</feature>
<proteinExistence type="predicted"/>
<organism evidence="2 3">
    <name type="scientific">Laodelphax striatellus</name>
    <name type="common">Small brown planthopper</name>
    <name type="synonym">Delphax striatella</name>
    <dbReference type="NCBI Taxonomy" id="195883"/>
    <lineage>
        <taxon>Eukaryota</taxon>
        <taxon>Metazoa</taxon>
        <taxon>Ecdysozoa</taxon>
        <taxon>Arthropoda</taxon>
        <taxon>Hexapoda</taxon>
        <taxon>Insecta</taxon>
        <taxon>Pterygota</taxon>
        <taxon>Neoptera</taxon>
        <taxon>Paraneoptera</taxon>
        <taxon>Hemiptera</taxon>
        <taxon>Auchenorrhyncha</taxon>
        <taxon>Fulgoroidea</taxon>
        <taxon>Delphacidae</taxon>
        <taxon>Criomorphinae</taxon>
        <taxon>Laodelphax</taxon>
    </lineage>
</organism>
<sequence length="122" mass="14307">MCWKSRTRYPLIADNISRDRFFTLRSKLKIVDDNNVSLAEKASNPYWKVQPMLDRVKRGCLQNHRPENILSILIAYVEQLATSIINLPFGKKMSYCPERLPEGCAVTARWWGESWENVIYEL</sequence>
<comment type="caution">
    <text evidence="2">The sequence shown here is derived from an EMBL/GenBank/DDBJ whole genome shotgun (WGS) entry which is preliminary data.</text>
</comment>
<dbReference type="OrthoDB" id="123207at2759"/>
<dbReference type="EMBL" id="QKKF02019433">
    <property type="protein sequence ID" value="RZF40111.1"/>
    <property type="molecule type" value="Genomic_DNA"/>
</dbReference>